<evidence type="ECO:0000256" key="5">
    <source>
        <dbReference type="ARBA" id="ARBA00023136"/>
    </source>
</evidence>
<dbReference type="InterPro" id="IPR011701">
    <property type="entry name" value="MFS"/>
</dbReference>
<gene>
    <name evidence="8" type="ORF">DASC09_024900</name>
</gene>
<dbReference type="PROSITE" id="PS50850">
    <property type="entry name" value="MFS"/>
    <property type="match status" value="1"/>
</dbReference>
<evidence type="ECO:0000256" key="3">
    <source>
        <dbReference type="ARBA" id="ARBA00022692"/>
    </source>
</evidence>
<dbReference type="SUPFAM" id="SSF103473">
    <property type="entry name" value="MFS general substrate transporter"/>
    <property type="match status" value="1"/>
</dbReference>
<evidence type="ECO:0000256" key="1">
    <source>
        <dbReference type="ARBA" id="ARBA00004141"/>
    </source>
</evidence>
<feature type="transmembrane region" description="Helical" evidence="6">
    <location>
        <begin position="132"/>
        <end position="151"/>
    </location>
</feature>
<dbReference type="InterPro" id="IPR020846">
    <property type="entry name" value="MFS_dom"/>
</dbReference>
<dbReference type="PANTHER" id="PTHR43791">
    <property type="entry name" value="PERMEASE-RELATED"/>
    <property type="match status" value="1"/>
</dbReference>
<dbReference type="FunFam" id="1.20.1250.20:FF:000013">
    <property type="entry name" value="MFS general substrate transporter"/>
    <property type="match status" value="1"/>
</dbReference>
<keyword evidence="3 6" id="KW-0812">Transmembrane</keyword>
<dbReference type="Pfam" id="PF07690">
    <property type="entry name" value="MFS_1"/>
    <property type="match status" value="1"/>
</dbReference>
<dbReference type="InterPro" id="IPR036259">
    <property type="entry name" value="MFS_trans_sf"/>
</dbReference>
<evidence type="ECO:0000313" key="8">
    <source>
        <dbReference type="EMBL" id="GMM35165.1"/>
    </source>
</evidence>
<keyword evidence="9" id="KW-1185">Reference proteome</keyword>
<dbReference type="RefSeq" id="XP_064852165.1">
    <property type="nucleotide sequence ID" value="XM_064996093.1"/>
</dbReference>
<protein>
    <recommendedName>
        <fullName evidence="7">Major facilitator superfamily (MFS) profile domain-containing protein</fullName>
    </recommendedName>
</protein>
<comment type="caution">
    <text evidence="8">The sequence shown here is derived from an EMBL/GenBank/DDBJ whole genome shotgun (WGS) entry which is preliminary data.</text>
</comment>
<dbReference type="GO" id="GO:0016020">
    <property type="term" value="C:membrane"/>
    <property type="evidence" value="ECO:0007669"/>
    <property type="project" value="UniProtKB-SubCell"/>
</dbReference>
<dbReference type="EMBL" id="BTFZ01000004">
    <property type="protein sequence ID" value="GMM35165.1"/>
    <property type="molecule type" value="Genomic_DNA"/>
</dbReference>
<dbReference type="Proteomes" id="UP001360560">
    <property type="component" value="Unassembled WGS sequence"/>
</dbReference>
<dbReference type="GO" id="GO:0022857">
    <property type="term" value="F:transmembrane transporter activity"/>
    <property type="evidence" value="ECO:0007669"/>
    <property type="project" value="InterPro"/>
</dbReference>
<feature type="transmembrane region" description="Helical" evidence="6">
    <location>
        <begin position="454"/>
        <end position="477"/>
    </location>
</feature>
<proteinExistence type="predicted"/>
<dbReference type="PANTHER" id="PTHR43791:SF92">
    <property type="entry name" value="AGL026WP"/>
    <property type="match status" value="1"/>
</dbReference>
<organism evidence="8 9">
    <name type="scientific">Saccharomycopsis crataegensis</name>
    <dbReference type="NCBI Taxonomy" id="43959"/>
    <lineage>
        <taxon>Eukaryota</taxon>
        <taxon>Fungi</taxon>
        <taxon>Dikarya</taxon>
        <taxon>Ascomycota</taxon>
        <taxon>Saccharomycotina</taxon>
        <taxon>Saccharomycetes</taxon>
        <taxon>Saccharomycopsidaceae</taxon>
        <taxon>Saccharomycopsis</taxon>
    </lineage>
</organism>
<comment type="subcellular location">
    <subcellularLocation>
        <location evidence="1">Membrane</location>
        <topology evidence="1">Multi-pass membrane protein</topology>
    </subcellularLocation>
</comment>
<reference evidence="8 9" key="1">
    <citation type="journal article" date="2023" name="Elife">
        <title>Identification of key yeast species and microbe-microbe interactions impacting larval growth of Drosophila in the wild.</title>
        <authorList>
            <person name="Mure A."/>
            <person name="Sugiura Y."/>
            <person name="Maeda R."/>
            <person name="Honda K."/>
            <person name="Sakurai N."/>
            <person name="Takahashi Y."/>
            <person name="Watada M."/>
            <person name="Katoh T."/>
            <person name="Gotoh A."/>
            <person name="Gotoh Y."/>
            <person name="Taniguchi I."/>
            <person name="Nakamura K."/>
            <person name="Hayashi T."/>
            <person name="Katayama T."/>
            <person name="Uemura T."/>
            <person name="Hattori Y."/>
        </authorList>
    </citation>
    <scope>NUCLEOTIDE SEQUENCE [LARGE SCALE GENOMIC DNA]</scope>
    <source>
        <strain evidence="8 9">SC-9</strain>
    </source>
</reference>
<feature type="domain" description="Major facilitator superfamily (MFS) profile" evidence="7">
    <location>
        <begin position="66"/>
        <end position="480"/>
    </location>
</feature>
<dbReference type="AlphaFoldDB" id="A0AAV5QLF1"/>
<name>A0AAV5QLF1_9ASCO</name>
<sequence length="518" mass="57674">MSDEIKQSVSHIEDAADEKPTIEEASTAEVFIEPSVDAKIATLKEIVGPDRVALEKKLVRRLDYMILPALQIIYILNYLDRTNIGTARLGTLEEDTNLHGTQYNTVIAIFFVGYVLMQVFTNLLLNKVRPSIFLPCVMICWATVSACSGAVQSYGGWIAVRFILGFVESPFFAGSVFLLSSWYTKKELASRIALMYVASQMSGAFGGLIGEAILGRFSHDNLGIAAWRWLFIIEGVITIPVAICAMFILPDFPHNTKWLSEQERALAQLRIIEEANREDNYETQSLKKGFTDAFKDPALYMIWILQLSICTAAGVNAYFPTIVQTLGYGRTKTLLLTVPPWIVSALWSIATCFSSDKHKERFGHIMVSLVIALVGFIIAASTMNIAARYVSMIMMLMIYGGLTTAWSWASTTLSRPPAKRAVSIAFINAFSNISSTYSSYFYPKSSGPRYLQGMALNIGFTALAIVFTIITKAYLVYRNKKLQQANEEDLAVEGKRGGSKSTALADKWYCDPHYRFTT</sequence>
<keyword evidence="4 6" id="KW-1133">Transmembrane helix</keyword>
<feature type="transmembrane region" description="Helical" evidence="6">
    <location>
        <begin position="226"/>
        <end position="249"/>
    </location>
</feature>
<dbReference type="GeneID" id="90073144"/>
<evidence type="ECO:0000256" key="6">
    <source>
        <dbReference type="SAM" id="Phobius"/>
    </source>
</evidence>
<feature type="transmembrane region" description="Helical" evidence="6">
    <location>
        <begin position="334"/>
        <end position="353"/>
    </location>
</feature>
<dbReference type="FunFam" id="1.20.1250.20:FF:000057">
    <property type="entry name" value="MFS general substrate transporter"/>
    <property type="match status" value="1"/>
</dbReference>
<feature type="transmembrane region" description="Helical" evidence="6">
    <location>
        <begin position="298"/>
        <end position="319"/>
    </location>
</feature>
<feature type="transmembrane region" description="Helical" evidence="6">
    <location>
        <begin position="389"/>
        <end position="409"/>
    </location>
</feature>
<evidence type="ECO:0000256" key="2">
    <source>
        <dbReference type="ARBA" id="ARBA00022448"/>
    </source>
</evidence>
<accession>A0AAV5QLF1</accession>
<feature type="transmembrane region" description="Helical" evidence="6">
    <location>
        <begin position="157"/>
        <end position="180"/>
    </location>
</feature>
<evidence type="ECO:0000256" key="4">
    <source>
        <dbReference type="ARBA" id="ARBA00022989"/>
    </source>
</evidence>
<keyword evidence="5 6" id="KW-0472">Membrane</keyword>
<evidence type="ECO:0000259" key="7">
    <source>
        <dbReference type="PROSITE" id="PS50850"/>
    </source>
</evidence>
<feature type="transmembrane region" description="Helical" evidence="6">
    <location>
        <begin position="192"/>
        <end position="214"/>
    </location>
</feature>
<feature type="transmembrane region" description="Helical" evidence="6">
    <location>
        <begin position="365"/>
        <end position="383"/>
    </location>
</feature>
<feature type="transmembrane region" description="Helical" evidence="6">
    <location>
        <begin position="421"/>
        <end position="442"/>
    </location>
</feature>
<evidence type="ECO:0000313" key="9">
    <source>
        <dbReference type="Proteomes" id="UP001360560"/>
    </source>
</evidence>
<keyword evidence="2" id="KW-0813">Transport</keyword>
<dbReference type="Gene3D" id="1.20.1250.20">
    <property type="entry name" value="MFS general substrate transporter like domains"/>
    <property type="match status" value="2"/>
</dbReference>
<feature type="transmembrane region" description="Helical" evidence="6">
    <location>
        <begin position="106"/>
        <end position="125"/>
    </location>
</feature>